<name>A0A4Z0YS74_9PEZI</name>
<dbReference type="PANTHER" id="PTHR43872">
    <property type="entry name" value="MONOOXYGENASE, PUTATIVE (AFU_ORTHOLOGUE AFUA_8G02570)-RELATED"/>
    <property type="match status" value="1"/>
</dbReference>
<dbReference type="InterPro" id="IPR036188">
    <property type="entry name" value="FAD/NAD-bd_sf"/>
</dbReference>
<evidence type="ECO:0000256" key="1">
    <source>
        <dbReference type="ARBA" id="ARBA00001974"/>
    </source>
</evidence>
<keyword evidence="6" id="KW-0503">Monooxygenase</keyword>
<dbReference type="PANTHER" id="PTHR43872:SF1">
    <property type="entry name" value="MONOOXYGENASE, PUTATIVE (AFU_ORTHOLOGUE AFUA_8G02570)-RELATED"/>
    <property type="match status" value="1"/>
</dbReference>
<dbReference type="InterPro" id="IPR020946">
    <property type="entry name" value="Flavin_mOase-like"/>
</dbReference>
<evidence type="ECO:0000313" key="7">
    <source>
        <dbReference type="EMBL" id="TGJ79322.1"/>
    </source>
</evidence>
<evidence type="ECO:0000256" key="4">
    <source>
        <dbReference type="ARBA" id="ARBA00022857"/>
    </source>
</evidence>
<dbReference type="Proteomes" id="UP000297716">
    <property type="component" value="Unassembled WGS sequence"/>
</dbReference>
<dbReference type="InterPro" id="IPR051820">
    <property type="entry name" value="FAD-binding_MO"/>
</dbReference>
<dbReference type="AlphaFoldDB" id="A0A4Z0YS74"/>
<keyword evidence="8" id="KW-1185">Reference proteome</keyword>
<dbReference type="GO" id="GO:0004499">
    <property type="term" value="F:N,N-dimethylaniline monooxygenase activity"/>
    <property type="evidence" value="ECO:0007669"/>
    <property type="project" value="InterPro"/>
</dbReference>
<accession>A0A4Z0YS74</accession>
<dbReference type="Gene3D" id="3.50.50.60">
    <property type="entry name" value="FAD/NAD(P)-binding domain"/>
    <property type="match status" value="3"/>
</dbReference>
<dbReference type="EMBL" id="SKBN01000297">
    <property type="protein sequence ID" value="TGJ79322.1"/>
    <property type="molecule type" value="Genomic_DNA"/>
</dbReference>
<evidence type="ECO:0000256" key="2">
    <source>
        <dbReference type="ARBA" id="ARBA00022630"/>
    </source>
</evidence>
<dbReference type="STRING" id="37992.A0A4Z0YS74"/>
<evidence type="ECO:0008006" key="9">
    <source>
        <dbReference type="Google" id="ProtNLM"/>
    </source>
</evidence>
<evidence type="ECO:0000313" key="8">
    <source>
        <dbReference type="Proteomes" id="UP000297716"/>
    </source>
</evidence>
<dbReference type="FunFam" id="3.50.50.60:FF:000228">
    <property type="entry name" value="FAD-containing monooxygenase EthA"/>
    <property type="match status" value="1"/>
</dbReference>
<dbReference type="Pfam" id="PF00743">
    <property type="entry name" value="FMO-like"/>
    <property type="match status" value="1"/>
</dbReference>
<proteinExistence type="predicted"/>
<evidence type="ECO:0000256" key="3">
    <source>
        <dbReference type="ARBA" id="ARBA00022827"/>
    </source>
</evidence>
<evidence type="ECO:0000256" key="5">
    <source>
        <dbReference type="ARBA" id="ARBA00023002"/>
    </source>
</evidence>
<keyword evidence="2" id="KW-0285">Flavoprotein</keyword>
<gene>
    <name evidence="7" type="ORF">E0Z10_g9442</name>
</gene>
<protein>
    <recommendedName>
        <fullName evidence="9">FAD/NAD(P)-binding domain-containing protein</fullName>
    </recommendedName>
</protein>
<dbReference type="Pfam" id="PF13450">
    <property type="entry name" value="NAD_binding_8"/>
    <property type="match status" value="1"/>
</dbReference>
<keyword evidence="3" id="KW-0274">FAD</keyword>
<keyword evidence="4" id="KW-0521">NADP</keyword>
<sequence length="494" mass="55268">MGVTGLHNGAREAETIDVLIVGAGISGINAAYRLQSQLPATTFTILEGRGNVGGTWDLFRYPGIRSDSDLFTFGFQWEPWPYPTPIAKGELIREYLQNCVAKYNLDRHIHFHHKVLSADWSKKTELWEIKAEHDGQTKEYRAKWVIFGTGYYDYKNPLKTVIPGLENFKGKVIHPQHWPEDYDYSGKKMIVIGSGATAVTLVPALAETAGAVTMVQRSPSYIVSATNGSPATSWLMKLLPRSISGTWLRIVYLYNIYLVVLFCRYCPQLARTTLINRAIPQLPRRISHKPHFEPSYTPWQQRLCLSPDGDFYQALRDKPNTNILTGNIDTVTENGLHMKDGTAVEADVIVTATGLQMLMGGHVAVTVNGEKMDWAGRFVWNGSMIQNVPNMMFIVGYVDAAWTLGADDTAHILTRLIKYMESKGISTATPRVPPEGTKGYQRFWQLTSTYSNEAEPNLPAYGNAGPWRPKNSPPLDWLHGKFGDIVTGLHFSSL</sequence>
<dbReference type="SUPFAM" id="SSF51905">
    <property type="entry name" value="FAD/NAD(P)-binding domain"/>
    <property type="match status" value="2"/>
</dbReference>
<organism evidence="7 8">
    <name type="scientific">Xylaria hypoxylon</name>
    <dbReference type="NCBI Taxonomy" id="37992"/>
    <lineage>
        <taxon>Eukaryota</taxon>
        <taxon>Fungi</taxon>
        <taxon>Dikarya</taxon>
        <taxon>Ascomycota</taxon>
        <taxon>Pezizomycotina</taxon>
        <taxon>Sordariomycetes</taxon>
        <taxon>Xylariomycetidae</taxon>
        <taxon>Xylariales</taxon>
        <taxon>Xylariaceae</taxon>
        <taxon>Xylaria</taxon>
    </lineage>
</organism>
<comment type="cofactor">
    <cofactor evidence="1">
        <name>FAD</name>
        <dbReference type="ChEBI" id="CHEBI:57692"/>
    </cofactor>
</comment>
<reference evidence="7 8" key="1">
    <citation type="submission" date="2019-03" db="EMBL/GenBank/DDBJ databases">
        <title>Draft genome sequence of Xylaria hypoxylon DSM 108379, a ubiquitous saprotrophic-parasitic fungi on hardwood.</title>
        <authorList>
            <person name="Buettner E."/>
            <person name="Leonhardt S."/>
            <person name="Gebauer A.M."/>
            <person name="Liers C."/>
            <person name="Hofrichter M."/>
            <person name="Kellner H."/>
        </authorList>
    </citation>
    <scope>NUCLEOTIDE SEQUENCE [LARGE SCALE GENOMIC DNA]</scope>
    <source>
        <strain evidence="7 8">DSM 108379</strain>
    </source>
</reference>
<evidence type="ECO:0000256" key="6">
    <source>
        <dbReference type="ARBA" id="ARBA00023033"/>
    </source>
</evidence>
<dbReference type="OrthoDB" id="66881at2759"/>
<dbReference type="GO" id="GO:0050661">
    <property type="term" value="F:NADP binding"/>
    <property type="evidence" value="ECO:0007669"/>
    <property type="project" value="InterPro"/>
</dbReference>
<dbReference type="PRINTS" id="PR00411">
    <property type="entry name" value="PNDRDTASEI"/>
</dbReference>
<keyword evidence="5" id="KW-0560">Oxidoreductase</keyword>
<dbReference type="GO" id="GO:0050660">
    <property type="term" value="F:flavin adenine dinucleotide binding"/>
    <property type="evidence" value="ECO:0007669"/>
    <property type="project" value="InterPro"/>
</dbReference>
<comment type="caution">
    <text evidence="7">The sequence shown here is derived from an EMBL/GenBank/DDBJ whole genome shotgun (WGS) entry which is preliminary data.</text>
</comment>